<evidence type="ECO:0000313" key="1">
    <source>
        <dbReference type="EMBL" id="KAL3580027.1"/>
    </source>
</evidence>
<dbReference type="Proteomes" id="UP000309997">
    <property type="component" value="Unassembled WGS sequence"/>
</dbReference>
<gene>
    <name evidence="1" type="ORF">D5086_017862</name>
</gene>
<sequence>MKPGPLSKGDMTHLFSAIARKEAEIMSYACSEQEYRIYGLDGESQSKAGVTCEILSIPKANVGNPETRKSLGNKTLPELSSIQISDEDLVDEHLQQSASMKLQVMLALLGLAYICFGITCLVDELSDTTLNVKCATKKKTRLDLKVFQIHDLVVKGKDLHNETSGASE</sequence>
<dbReference type="EMBL" id="RCHU02000009">
    <property type="protein sequence ID" value="KAL3580027.1"/>
    <property type="molecule type" value="Genomic_DNA"/>
</dbReference>
<accession>A0ACC4BPC8</accession>
<name>A0ACC4BPC8_POPAL</name>
<reference evidence="1 2" key="1">
    <citation type="journal article" date="2024" name="Plant Biotechnol. J.">
        <title>Genome and CRISPR/Cas9 system of a widespread forest tree (Populus alba) in the world.</title>
        <authorList>
            <person name="Liu Y.J."/>
            <person name="Jiang P.F."/>
            <person name="Han X.M."/>
            <person name="Li X.Y."/>
            <person name="Wang H.M."/>
            <person name="Wang Y.J."/>
            <person name="Wang X.X."/>
            <person name="Zeng Q.Y."/>
        </authorList>
    </citation>
    <scope>NUCLEOTIDE SEQUENCE [LARGE SCALE GENOMIC DNA]</scope>
    <source>
        <strain evidence="2">cv. PAL-ZL1</strain>
    </source>
</reference>
<keyword evidence="2" id="KW-1185">Reference proteome</keyword>
<proteinExistence type="predicted"/>
<organism evidence="1 2">
    <name type="scientific">Populus alba</name>
    <name type="common">White poplar</name>
    <dbReference type="NCBI Taxonomy" id="43335"/>
    <lineage>
        <taxon>Eukaryota</taxon>
        <taxon>Viridiplantae</taxon>
        <taxon>Streptophyta</taxon>
        <taxon>Embryophyta</taxon>
        <taxon>Tracheophyta</taxon>
        <taxon>Spermatophyta</taxon>
        <taxon>Magnoliopsida</taxon>
        <taxon>eudicotyledons</taxon>
        <taxon>Gunneridae</taxon>
        <taxon>Pentapetalae</taxon>
        <taxon>rosids</taxon>
        <taxon>fabids</taxon>
        <taxon>Malpighiales</taxon>
        <taxon>Salicaceae</taxon>
        <taxon>Saliceae</taxon>
        <taxon>Populus</taxon>
    </lineage>
</organism>
<evidence type="ECO:0000313" key="2">
    <source>
        <dbReference type="Proteomes" id="UP000309997"/>
    </source>
</evidence>
<comment type="caution">
    <text evidence="1">The sequence shown here is derived from an EMBL/GenBank/DDBJ whole genome shotgun (WGS) entry which is preliminary data.</text>
</comment>
<protein>
    <submittedName>
        <fullName evidence="1">Uncharacterized protein</fullName>
    </submittedName>
</protein>